<dbReference type="Proteomes" id="UP000266188">
    <property type="component" value="Unassembled WGS sequence"/>
</dbReference>
<dbReference type="STRING" id="2070753.A0A3A2ZEZ0"/>
<feature type="non-terminal residue" evidence="1">
    <location>
        <position position="62"/>
    </location>
</feature>
<gene>
    <name evidence="1" type="ORF">PHISCL_11128</name>
</gene>
<sequence>MVGVLTQTLAVADGPLTADNGGLLRASEPSLPLEELRKRYDKDSYLFLKGILPREDVLEARR</sequence>
<organism evidence="1 2">
    <name type="scientific">Aspergillus sclerotialis</name>
    <dbReference type="NCBI Taxonomy" id="2070753"/>
    <lineage>
        <taxon>Eukaryota</taxon>
        <taxon>Fungi</taxon>
        <taxon>Dikarya</taxon>
        <taxon>Ascomycota</taxon>
        <taxon>Pezizomycotina</taxon>
        <taxon>Eurotiomycetes</taxon>
        <taxon>Eurotiomycetidae</taxon>
        <taxon>Eurotiales</taxon>
        <taxon>Aspergillaceae</taxon>
        <taxon>Aspergillus</taxon>
        <taxon>Aspergillus subgen. Polypaecilum</taxon>
    </lineage>
</organism>
<keyword evidence="2" id="KW-1185">Reference proteome</keyword>
<reference evidence="2" key="1">
    <citation type="submission" date="2017-02" db="EMBL/GenBank/DDBJ databases">
        <authorList>
            <person name="Tafer H."/>
            <person name="Lopandic K."/>
        </authorList>
    </citation>
    <scope>NUCLEOTIDE SEQUENCE [LARGE SCALE GENOMIC DNA]</scope>
    <source>
        <strain evidence="2">CBS 366.77</strain>
    </source>
</reference>
<dbReference type="PANTHER" id="PTHR40128">
    <property type="entry name" value="EXPRESSED PROTEIN"/>
    <property type="match status" value="1"/>
</dbReference>
<keyword evidence="1" id="KW-0223">Dioxygenase</keyword>
<comment type="caution">
    <text evidence="1">The sequence shown here is derived from an EMBL/GenBank/DDBJ whole genome shotgun (WGS) entry which is preliminary data.</text>
</comment>
<accession>A0A3A2ZEZ0</accession>
<evidence type="ECO:0000313" key="1">
    <source>
        <dbReference type="EMBL" id="RJE16535.1"/>
    </source>
</evidence>
<name>A0A3A2ZEZ0_9EURO</name>
<evidence type="ECO:0000313" key="2">
    <source>
        <dbReference type="Proteomes" id="UP000266188"/>
    </source>
</evidence>
<dbReference type="EMBL" id="MVGC01004099">
    <property type="protein sequence ID" value="RJE16535.1"/>
    <property type="molecule type" value="Genomic_DNA"/>
</dbReference>
<dbReference type="AlphaFoldDB" id="A0A3A2ZEZ0"/>
<dbReference type="PANTHER" id="PTHR40128:SF1">
    <property type="entry name" value="PHYTANOYL-COA HYDROXYLASE"/>
    <property type="match status" value="1"/>
</dbReference>
<keyword evidence="1" id="KW-0560">Oxidoreductase</keyword>
<proteinExistence type="predicted"/>
<dbReference type="OrthoDB" id="2328924at2759"/>
<dbReference type="GO" id="GO:0051213">
    <property type="term" value="F:dioxygenase activity"/>
    <property type="evidence" value="ECO:0007669"/>
    <property type="project" value="UniProtKB-KW"/>
</dbReference>
<protein>
    <submittedName>
        <fullName evidence="1">Phytanoyl-CoA dioxygenase PhyH</fullName>
    </submittedName>
</protein>